<dbReference type="AlphaFoldDB" id="L9YXI3"/>
<dbReference type="InterPro" id="IPR001110">
    <property type="entry name" value="UPF0012_CS"/>
</dbReference>
<name>L9YXI3_9EURY</name>
<dbReference type="Proteomes" id="UP000011618">
    <property type="component" value="Unassembled WGS sequence"/>
</dbReference>
<keyword evidence="2" id="KW-0808">Transferase</keyword>
<comment type="caution">
    <text evidence="2">The sequence shown here is derived from an EMBL/GenBank/DDBJ whole genome shotgun (WGS) entry which is preliminary data.</text>
</comment>
<keyword evidence="2" id="KW-0012">Acyltransferase</keyword>
<dbReference type="PROSITE" id="PS01227">
    <property type="entry name" value="UPF0012"/>
    <property type="match status" value="1"/>
</dbReference>
<dbReference type="PANTHER" id="PTHR23088">
    <property type="entry name" value="NITRILASE-RELATED"/>
    <property type="match status" value="1"/>
</dbReference>
<evidence type="ECO:0000313" key="3">
    <source>
        <dbReference type="Proteomes" id="UP000011618"/>
    </source>
</evidence>
<reference evidence="2 3" key="1">
    <citation type="journal article" date="2014" name="PLoS Genet.">
        <title>Phylogenetically driven sequencing of extremely halophilic archaea reveals strategies for static and dynamic osmo-response.</title>
        <authorList>
            <person name="Becker E.A."/>
            <person name="Seitzer P.M."/>
            <person name="Tritt A."/>
            <person name="Larsen D."/>
            <person name="Krusor M."/>
            <person name="Yao A.I."/>
            <person name="Wu D."/>
            <person name="Madern D."/>
            <person name="Eisen J.A."/>
            <person name="Darling A.E."/>
            <person name="Facciotti M.T."/>
        </authorList>
    </citation>
    <scope>NUCLEOTIDE SEQUENCE [LARGE SCALE GENOMIC DNA]</scope>
    <source>
        <strain evidence="2 3">DSM 3751</strain>
    </source>
</reference>
<dbReference type="EMBL" id="AOII01000045">
    <property type="protein sequence ID" value="ELY78361.1"/>
    <property type="molecule type" value="Genomic_DNA"/>
</dbReference>
<proteinExistence type="predicted"/>
<dbReference type="InterPro" id="IPR003010">
    <property type="entry name" value="C-N_Hydrolase"/>
</dbReference>
<organism evidence="2 3">
    <name type="scientific">Natrinema pallidum DSM 3751</name>
    <dbReference type="NCBI Taxonomy" id="1227495"/>
    <lineage>
        <taxon>Archaea</taxon>
        <taxon>Methanobacteriati</taxon>
        <taxon>Methanobacteriota</taxon>
        <taxon>Stenosarchaea group</taxon>
        <taxon>Halobacteria</taxon>
        <taxon>Halobacteriales</taxon>
        <taxon>Natrialbaceae</taxon>
        <taxon>Natrinema</taxon>
    </lineage>
</organism>
<accession>L9YXI3</accession>
<gene>
    <name evidence="2" type="ORF">C487_08844</name>
</gene>
<feature type="domain" description="CN hydrolase" evidence="1">
    <location>
        <begin position="25"/>
        <end position="273"/>
    </location>
</feature>
<sequence length="291" mass="31230">MGDDCATMTFDTDADAAGADNGDALTLALAQLHIEAGEVEANVDRALEAVSRAADRGADLVALPELFTVGYFAFDLYARNAEPFEGDTFGRLREAAAEHGIAVLAGSIVENLSATERVDTPADEGLANTSALFDASGDLQLIYRKHHLFGYESAESELLVPGDRIDTATIGDVTVGVTTCYDLRFPELYRQLVDDGVELVLVPSAWPYPRVEHWTTLSRARAIENQAYVATINGAGTFDEATLLGRSSVYDPWGVSLASSGDGPALVTTEIEPETVAAVREEFPALRDRRL</sequence>
<dbReference type="eggNOG" id="arCOG00062">
    <property type="taxonomic scope" value="Archaea"/>
</dbReference>
<dbReference type="Gene3D" id="3.60.110.10">
    <property type="entry name" value="Carbon-nitrogen hydrolase"/>
    <property type="match status" value="1"/>
</dbReference>
<dbReference type="GO" id="GO:0016746">
    <property type="term" value="F:acyltransferase activity"/>
    <property type="evidence" value="ECO:0007669"/>
    <property type="project" value="UniProtKB-KW"/>
</dbReference>
<protein>
    <submittedName>
        <fullName evidence="2">Nitrilase/cyanide hydratase and apolipoprotein N-acyltransferase</fullName>
    </submittedName>
</protein>
<dbReference type="Pfam" id="PF00795">
    <property type="entry name" value="CN_hydrolase"/>
    <property type="match status" value="1"/>
</dbReference>
<keyword evidence="2" id="KW-0449">Lipoprotein</keyword>
<dbReference type="PROSITE" id="PS50263">
    <property type="entry name" value="CN_HYDROLASE"/>
    <property type="match status" value="1"/>
</dbReference>
<dbReference type="PANTHER" id="PTHR23088:SF27">
    <property type="entry name" value="DEAMINATED GLUTATHIONE AMIDASE"/>
    <property type="match status" value="1"/>
</dbReference>
<dbReference type="SUPFAM" id="SSF56317">
    <property type="entry name" value="Carbon-nitrogen hydrolase"/>
    <property type="match status" value="1"/>
</dbReference>
<dbReference type="InterPro" id="IPR036526">
    <property type="entry name" value="C-N_Hydrolase_sf"/>
</dbReference>
<evidence type="ECO:0000259" key="1">
    <source>
        <dbReference type="PROSITE" id="PS50263"/>
    </source>
</evidence>
<evidence type="ECO:0000313" key="2">
    <source>
        <dbReference type="EMBL" id="ELY78361.1"/>
    </source>
</evidence>
<dbReference type="CDD" id="cd07583">
    <property type="entry name" value="nitrilase_5"/>
    <property type="match status" value="1"/>
</dbReference>
<dbReference type="PATRIC" id="fig|1227495.3.peg.1784"/>